<dbReference type="Pfam" id="PF13962">
    <property type="entry name" value="PGG"/>
    <property type="match status" value="1"/>
</dbReference>
<evidence type="ECO:0000259" key="3">
    <source>
        <dbReference type="Pfam" id="PF13962"/>
    </source>
</evidence>
<keyword evidence="2" id="KW-1133">Transmembrane helix</keyword>
<gene>
    <name evidence="4" type="ORF">CSSPTR1EN2_LOCUS7696</name>
</gene>
<accession>A0ABP0TU50</accession>
<proteinExistence type="predicted"/>
<keyword evidence="5" id="KW-1185">Reference proteome</keyword>
<dbReference type="InterPro" id="IPR026961">
    <property type="entry name" value="PGG_dom"/>
</dbReference>
<reference evidence="4" key="1">
    <citation type="submission" date="2024-02" db="EMBL/GenBank/DDBJ databases">
        <authorList>
            <consortium name="ELIXIR-Norway"/>
            <consortium name="Elixir Norway"/>
        </authorList>
    </citation>
    <scope>NUCLEOTIDE SEQUENCE</scope>
</reference>
<evidence type="ECO:0000256" key="1">
    <source>
        <dbReference type="SAM" id="MobiDB-lite"/>
    </source>
</evidence>
<feature type="compositionally biased region" description="Polar residues" evidence="1">
    <location>
        <begin position="378"/>
        <end position="398"/>
    </location>
</feature>
<sequence>MNRKTACSSVVPSDGPAPAGSTRTSWTIQGERRLLRTLMNINRGFVKSIDAYALVLVLLATVTYPTFSQPPGSFDDDGLMRTSRNPRLLWFVYLNSFSFFFSMTDLLLCISGKYAPMTNLRIDPRVDMEQGDPKTKEELAEFNDQLAHSVLFTLTKLLVINVLFVLSLTCCIAAYISAGSAVQQLTISNRLSIIIPGIGGCLLYFVFVVWLFLDFALFFRSARSGSIVDCFTDFCTMIWLFLFPGGSSCTQQRFGLLAQRLAHTARLWKVQQLFDKASDEINCYDQNIPAPSSATRNNTPHELYAAEQTSQQQQQGSTETSNNAAAAAATSRAQQSADNNNAATSSSTAFRPLTSPAAVNAAEWQQQQAQPAHRKPARTTNSQDFPSFRGQTSVQLSARSPPRVQALGKVETHDDDKEAEEEEEEGGHGPDAEADLHGPVTNSRTSLGVRYSSFRCSTCYGIPCVCGTGLP</sequence>
<feature type="compositionally biased region" description="Polar residues" evidence="1">
    <location>
        <begin position="1"/>
        <end position="11"/>
    </location>
</feature>
<dbReference type="Proteomes" id="UP001497512">
    <property type="component" value="Chromosome 14"/>
</dbReference>
<feature type="region of interest" description="Disordered" evidence="1">
    <location>
        <begin position="1"/>
        <end position="23"/>
    </location>
</feature>
<feature type="compositionally biased region" description="Basic and acidic residues" evidence="1">
    <location>
        <begin position="426"/>
        <end position="436"/>
    </location>
</feature>
<keyword evidence="2" id="KW-0812">Transmembrane</keyword>
<protein>
    <recommendedName>
        <fullName evidence="3">PGG domain-containing protein</fullName>
    </recommendedName>
</protein>
<feature type="compositionally biased region" description="Low complexity" evidence="1">
    <location>
        <begin position="307"/>
        <end position="348"/>
    </location>
</feature>
<feature type="transmembrane region" description="Helical" evidence="2">
    <location>
        <begin position="87"/>
        <end position="110"/>
    </location>
</feature>
<feature type="region of interest" description="Disordered" evidence="1">
    <location>
        <begin position="306"/>
        <end position="348"/>
    </location>
</feature>
<dbReference type="EMBL" id="OZ019906">
    <property type="protein sequence ID" value="CAK9205058.1"/>
    <property type="molecule type" value="Genomic_DNA"/>
</dbReference>
<feature type="compositionally biased region" description="Low complexity" evidence="1">
    <location>
        <begin position="360"/>
        <end position="371"/>
    </location>
</feature>
<evidence type="ECO:0000256" key="2">
    <source>
        <dbReference type="SAM" id="Phobius"/>
    </source>
</evidence>
<organism evidence="4 5">
    <name type="scientific">Sphagnum troendelagicum</name>
    <dbReference type="NCBI Taxonomy" id="128251"/>
    <lineage>
        <taxon>Eukaryota</taxon>
        <taxon>Viridiplantae</taxon>
        <taxon>Streptophyta</taxon>
        <taxon>Embryophyta</taxon>
        <taxon>Bryophyta</taxon>
        <taxon>Sphagnophytina</taxon>
        <taxon>Sphagnopsida</taxon>
        <taxon>Sphagnales</taxon>
        <taxon>Sphagnaceae</taxon>
        <taxon>Sphagnum</taxon>
    </lineage>
</organism>
<keyword evidence="2" id="KW-0472">Membrane</keyword>
<feature type="transmembrane region" description="Helical" evidence="2">
    <location>
        <begin position="157"/>
        <end position="178"/>
    </location>
</feature>
<name>A0ABP0TU50_9BRYO</name>
<evidence type="ECO:0000313" key="4">
    <source>
        <dbReference type="EMBL" id="CAK9205058.1"/>
    </source>
</evidence>
<feature type="domain" description="PGG" evidence="3">
    <location>
        <begin position="47"/>
        <end position="111"/>
    </location>
</feature>
<feature type="region of interest" description="Disordered" evidence="1">
    <location>
        <begin position="360"/>
        <end position="444"/>
    </location>
</feature>
<evidence type="ECO:0000313" key="5">
    <source>
        <dbReference type="Proteomes" id="UP001497512"/>
    </source>
</evidence>
<feature type="transmembrane region" description="Helical" evidence="2">
    <location>
        <begin position="190"/>
        <end position="213"/>
    </location>
</feature>